<keyword evidence="1" id="KW-0732">Signal</keyword>
<dbReference type="InterPro" id="IPR050491">
    <property type="entry name" value="AmpC-like"/>
</dbReference>
<comment type="caution">
    <text evidence="3">The sequence shown here is derived from an EMBL/GenBank/DDBJ whole genome shotgun (WGS) entry which is preliminary data.</text>
</comment>
<dbReference type="Gene3D" id="3.40.710.10">
    <property type="entry name" value="DD-peptidase/beta-lactamase superfamily"/>
    <property type="match status" value="1"/>
</dbReference>
<feature type="domain" description="Beta-lactamase-related" evidence="2">
    <location>
        <begin position="50"/>
        <end position="336"/>
    </location>
</feature>
<dbReference type="PANTHER" id="PTHR46825:SF7">
    <property type="entry name" value="D-ALANYL-D-ALANINE CARBOXYPEPTIDASE"/>
    <property type="match status" value="1"/>
</dbReference>
<protein>
    <submittedName>
        <fullName evidence="3">D-alanyl-D-alanine carboxypeptidase</fullName>
    </submittedName>
</protein>
<dbReference type="SUPFAM" id="SSF56601">
    <property type="entry name" value="beta-lactamase/transpeptidase-like"/>
    <property type="match status" value="1"/>
</dbReference>
<keyword evidence="3" id="KW-0378">Hydrolase</keyword>
<sequence length="361" mass="39155">MQRRTLLGAALAGTAVALTGQLPAYARGLPPLNETALREAIDPLDPSVSGALVRVEGSAGRWRGRAGVADVRDGRPVPWDARFRIGSMTKAFTATAVLQLAAAGLLDLDAPVRRYLPERLPEGYTGTVRHLLDYTSGLQGRALPHKDPEWFLEHRFDTFEPGSQVLWDETPPFDPGTRQVYGNVSYIVAGLVIERVTGRPYADAIRRGILRPLGLRNTFLPGTATAIPGPHARGYELIGDRYVDVTRANPSLQWAAAEMISSTGDLDRFLSALLGGRLLPPRELRAMMTVPEGGTHGCGLTRFWIGELEIWGKSGDRPGYNSGMGATLDLTRRLVYSINPLKMGGDEQPAVAQKVILATLT</sequence>
<reference evidence="3 4" key="1">
    <citation type="submission" date="2018-03" db="EMBL/GenBank/DDBJ databases">
        <title>Genomic Encyclopedia of Archaeal and Bacterial Type Strains, Phase II (KMG-II): from individual species to whole genera.</title>
        <authorList>
            <person name="Goeker M."/>
        </authorList>
    </citation>
    <scope>NUCLEOTIDE SEQUENCE [LARGE SCALE GENOMIC DNA]</scope>
    <source>
        <strain evidence="3 4">DSM 43146</strain>
    </source>
</reference>
<keyword evidence="3" id="KW-0645">Protease</keyword>
<dbReference type="GO" id="GO:0004180">
    <property type="term" value="F:carboxypeptidase activity"/>
    <property type="evidence" value="ECO:0007669"/>
    <property type="project" value="UniProtKB-KW"/>
</dbReference>
<name>A0A2T0KBV1_9ACTN</name>
<proteinExistence type="predicted"/>
<evidence type="ECO:0000256" key="1">
    <source>
        <dbReference type="SAM" id="SignalP"/>
    </source>
</evidence>
<dbReference type="Proteomes" id="UP000239415">
    <property type="component" value="Unassembled WGS sequence"/>
</dbReference>
<organism evidence="3 4">
    <name type="scientific">Actinoplanes italicus</name>
    <dbReference type="NCBI Taxonomy" id="113567"/>
    <lineage>
        <taxon>Bacteria</taxon>
        <taxon>Bacillati</taxon>
        <taxon>Actinomycetota</taxon>
        <taxon>Actinomycetes</taxon>
        <taxon>Micromonosporales</taxon>
        <taxon>Micromonosporaceae</taxon>
        <taxon>Actinoplanes</taxon>
    </lineage>
</organism>
<keyword evidence="4" id="KW-1185">Reference proteome</keyword>
<dbReference type="Pfam" id="PF00144">
    <property type="entry name" value="Beta-lactamase"/>
    <property type="match status" value="1"/>
</dbReference>
<evidence type="ECO:0000259" key="2">
    <source>
        <dbReference type="Pfam" id="PF00144"/>
    </source>
</evidence>
<dbReference type="EMBL" id="PVMZ01000007">
    <property type="protein sequence ID" value="PRX20725.1"/>
    <property type="molecule type" value="Genomic_DNA"/>
</dbReference>
<accession>A0A2T0KBV1</accession>
<dbReference type="RefSeq" id="WP_106319901.1">
    <property type="nucleotide sequence ID" value="NZ_BOMO01000069.1"/>
</dbReference>
<evidence type="ECO:0000313" key="3">
    <source>
        <dbReference type="EMBL" id="PRX20725.1"/>
    </source>
</evidence>
<feature type="signal peptide" evidence="1">
    <location>
        <begin position="1"/>
        <end position="26"/>
    </location>
</feature>
<dbReference type="PANTHER" id="PTHR46825">
    <property type="entry name" value="D-ALANYL-D-ALANINE-CARBOXYPEPTIDASE/ENDOPEPTIDASE AMPH"/>
    <property type="match status" value="1"/>
</dbReference>
<feature type="chain" id="PRO_5015655977" evidence="1">
    <location>
        <begin position="27"/>
        <end position="361"/>
    </location>
</feature>
<gene>
    <name evidence="3" type="ORF">CLV67_1072</name>
</gene>
<keyword evidence="3" id="KW-0121">Carboxypeptidase</keyword>
<dbReference type="InterPro" id="IPR012338">
    <property type="entry name" value="Beta-lactam/transpept-like"/>
</dbReference>
<dbReference type="AlphaFoldDB" id="A0A2T0KBV1"/>
<dbReference type="InterPro" id="IPR001466">
    <property type="entry name" value="Beta-lactam-related"/>
</dbReference>
<dbReference type="OrthoDB" id="3174977at2"/>
<evidence type="ECO:0000313" key="4">
    <source>
        <dbReference type="Proteomes" id="UP000239415"/>
    </source>
</evidence>